<dbReference type="Proteomes" id="UP001205105">
    <property type="component" value="Unassembled WGS sequence"/>
</dbReference>
<organism evidence="10 11">
    <name type="scientific">Chlorella ohadii</name>
    <dbReference type="NCBI Taxonomy" id="2649997"/>
    <lineage>
        <taxon>Eukaryota</taxon>
        <taxon>Viridiplantae</taxon>
        <taxon>Chlorophyta</taxon>
        <taxon>core chlorophytes</taxon>
        <taxon>Trebouxiophyceae</taxon>
        <taxon>Chlorellales</taxon>
        <taxon>Chlorellaceae</taxon>
        <taxon>Chlorella clade</taxon>
        <taxon>Chlorella</taxon>
    </lineage>
</organism>
<evidence type="ECO:0000256" key="1">
    <source>
        <dbReference type="ARBA" id="ARBA00022448"/>
    </source>
</evidence>
<accession>A0AAD5DX15</accession>
<reference evidence="10" key="1">
    <citation type="submission" date="2020-11" db="EMBL/GenBank/DDBJ databases">
        <title>Chlorella ohadii genome sequencing and assembly.</title>
        <authorList>
            <person name="Murik O."/>
            <person name="Treves H."/>
            <person name="Kedem I."/>
            <person name="Shotland Y."/>
            <person name="Kaplan A."/>
        </authorList>
    </citation>
    <scope>NUCLEOTIDE SEQUENCE</scope>
    <source>
        <strain evidence="10">1</strain>
    </source>
</reference>
<keyword evidence="6 8" id="KW-0496">Mitochondrion</keyword>
<evidence type="ECO:0000256" key="5">
    <source>
        <dbReference type="ARBA" id="ARBA00023010"/>
    </source>
</evidence>
<comment type="subunit">
    <text evidence="8">Heterohexamer.</text>
</comment>
<keyword evidence="8" id="KW-0143">Chaperone</keyword>
<comment type="caution">
    <text evidence="10">The sequence shown here is derived from an EMBL/GenBank/DDBJ whole genome shotgun (WGS) entry which is preliminary data.</text>
</comment>
<keyword evidence="8" id="KW-0999">Mitochondrion inner membrane</keyword>
<comment type="similarity">
    <text evidence="8">Belongs to the small Tim family.</text>
</comment>
<comment type="domain">
    <text evidence="8">The twin CX3C motif contains 4 conserved Cys residues that form 2 disulfide bonds in the mitochondrial intermembrane space.</text>
</comment>
<evidence type="ECO:0000256" key="8">
    <source>
        <dbReference type="RuleBase" id="RU367043"/>
    </source>
</evidence>
<evidence type="ECO:0000259" key="9">
    <source>
        <dbReference type="Pfam" id="PF02953"/>
    </source>
</evidence>
<evidence type="ECO:0000313" key="10">
    <source>
        <dbReference type="EMBL" id="KAI7843690.1"/>
    </source>
</evidence>
<protein>
    <recommendedName>
        <fullName evidence="8">Mitochondrial import inner membrane translocase subunit</fullName>
    </recommendedName>
</protein>
<keyword evidence="11" id="KW-1185">Reference proteome</keyword>
<dbReference type="AlphaFoldDB" id="A0AAD5DX15"/>
<dbReference type="Pfam" id="PF02953">
    <property type="entry name" value="zf-Tim10_DDP"/>
    <property type="match status" value="1"/>
</dbReference>
<evidence type="ECO:0000313" key="11">
    <source>
        <dbReference type="Proteomes" id="UP001205105"/>
    </source>
</evidence>
<dbReference type="InterPro" id="IPR050673">
    <property type="entry name" value="Mito_inner_translocase_sub"/>
</dbReference>
<dbReference type="GO" id="GO:0015031">
    <property type="term" value="P:protein transport"/>
    <property type="evidence" value="ECO:0007669"/>
    <property type="project" value="UniProtKB-KW"/>
</dbReference>
<dbReference type="EMBL" id="JADXDR010000036">
    <property type="protein sequence ID" value="KAI7843690.1"/>
    <property type="molecule type" value="Genomic_DNA"/>
</dbReference>
<keyword evidence="7 8" id="KW-1015">Disulfide bond</keyword>
<evidence type="ECO:0000256" key="3">
    <source>
        <dbReference type="ARBA" id="ARBA00022833"/>
    </source>
</evidence>
<comment type="function">
    <text evidence="8">Mitochondrial intermembrane chaperone that participates in the import and insertion of some multi-pass transmembrane proteins into the mitochondrial inner membrane. Also required for the transfer of beta-barrel precursors from the TOM complex to the sorting and assembly machinery (SAM complex) of the outer membrane. Acts as a chaperone-like protein that protects the hydrophobic precursors from aggregation and guide them through the mitochondrial intermembrane space.</text>
</comment>
<feature type="domain" description="Tim10-like" evidence="9">
    <location>
        <begin position="21"/>
        <end position="82"/>
    </location>
</feature>
<evidence type="ECO:0000256" key="4">
    <source>
        <dbReference type="ARBA" id="ARBA00022927"/>
    </source>
</evidence>
<keyword evidence="2" id="KW-0479">Metal-binding</keyword>
<dbReference type="GO" id="GO:0046872">
    <property type="term" value="F:metal ion binding"/>
    <property type="evidence" value="ECO:0007669"/>
    <property type="project" value="UniProtKB-KW"/>
</dbReference>
<evidence type="ECO:0000256" key="6">
    <source>
        <dbReference type="ARBA" id="ARBA00023128"/>
    </source>
</evidence>
<keyword evidence="1 8" id="KW-0813">Transport</keyword>
<proteinExistence type="inferred from homology"/>
<keyword evidence="5 8" id="KW-0811">Translocation</keyword>
<keyword evidence="8" id="KW-0472">Membrane</keyword>
<gene>
    <name evidence="10" type="ORF">COHA_002590</name>
</gene>
<evidence type="ECO:0000256" key="2">
    <source>
        <dbReference type="ARBA" id="ARBA00022723"/>
    </source>
</evidence>
<keyword evidence="3" id="KW-0862">Zinc</keyword>
<dbReference type="PANTHER" id="PTHR13172">
    <property type="entry name" value="MITOCHONDRIAL IMPORT INNER MEMBRANE TRANSLOCASE SUBUNIT TIM9B"/>
    <property type="match status" value="1"/>
</dbReference>
<keyword evidence="4 8" id="KW-0653">Protein transport</keyword>
<evidence type="ECO:0000256" key="7">
    <source>
        <dbReference type="ARBA" id="ARBA00023157"/>
    </source>
</evidence>
<name>A0AAD5DX15_9CHLO</name>
<sequence length="103" mass="11752">MDPNLAAMQNLPQAQQQQLMQAIEQMQVRDSLRMYNSLVERCFRDCVSEFRSKDLNAGEEKCVQSCATKFMKHSARVGIRFGELSSEAESQMQAMMQQQQGGK</sequence>
<comment type="subcellular location">
    <subcellularLocation>
        <location evidence="8">Mitochondrion inner membrane</location>
        <topology evidence="8">Peripheral membrane protein</topology>
        <orientation evidence="8">Intermembrane side</orientation>
    </subcellularLocation>
</comment>
<dbReference type="InterPro" id="IPR004217">
    <property type="entry name" value="Tim10-like"/>
</dbReference>
<dbReference type="Gene3D" id="1.10.287.810">
    <property type="entry name" value="Mitochondrial import inner membrane translocase subunit tim13 like domains"/>
    <property type="match status" value="1"/>
</dbReference>
<dbReference type="SUPFAM" id="SSF144122">
    <property type="entry name" value="Tim10-like"/>
    <property type="match status" value="1"/>
</dbReference>
<dbReference type="GO" id="GO:0005743">
    <property type="term" value="C:mitochondrial inner membrane"/>
    <property type="evidence" value="ECO:0007669"/>
    <property type="project" value="UniProtKB-SubCell"/>
</dbReference>
<dbReference type="InterPro" id="IPR035427">
    <property type="entry name" value="Tim10-like_dom_sf"/>
</dbReference>